<keyword evidence="4" id="KW-1185">Reference proteome</keyword>
<organism evidence="3 4">
    <name type="scientific">Dentipellis fragilis</name>
    <dbReference type="NCBI Taxonomy" id="205917"/>
    <lineage>
        <taxon>Eukaryota</taxon>
        <taxon>Fungi</taxon>
        <taxon>Dikarya</taxon>
        <taxon>Basidiomycota</taxon>
        <taxon>Agaricomycotina</taxon>
        <taxon>Agaricomycetes</taxon>
        <taxon>Russulales</taxon>
        <taxon>Hericiaceae</taxon>
        <taxon>Dentipellis</taxon>
    </lineage>
</organism>
<dbReference type="Gene3D" id="3.40.50.10190">
    <property type="entry name" value="BRCT domain"/>
    <property type="match status" value="1"/>
</dbReference>
<feature type="compositionally biased region" description="Polar residues" evidence="1">
    <location>
        <begin position="363"/>
        <end position="378"/>
    </location>
</feature>
<evidence type="ECO:0000256" key="1">
    <source>
        <dbReference type="SAM" id="MobiDB-lite"/>
    </source>
</evidence>
<name>A0A4Y9ZHA9_9AGAM</name>
<proteinExistence type="predicted"/>
<feature type="compositionally biased region" description="Acidic residues" evidence="1">
    <location>
        <begin position="664"/>
        <end position="675"/>
    </location>
</feature>
<evidence type="ECO:0000259" key="2">
    <source>
        <dbReference type="PROSITE" id="PS50172"/>
    </source>
</evidence>
<feature type="region of interest" description="Disordered" evidence="1">
    <location>
        <begin position="648"/>
        <end position="693"/>
    </location>
</feature>
<feature type="domain" description="BRCT" evidence="2">
    <location>
        <begin position="446"/>
        <end position="517"/>
    </location>
</feature>
<feature type="compositionally biased region" description="Low complexity" evidence="1">
    <location>
        <begin position="403"/>
        <end position="413"/>
    </location>
</feature>
<feature type="compositionally biased region" description="Acidic residues" evidence="1">
    <location>
        <begin position="122"/>
        <end position="131"/>
    </location>
</feature>
<reference evidence="3 4" key="1">
    <citation type="submission" date="2019-02" db="EMBL/GenBank/DDBJ databases">
        <title>Genome sequencing of the rare red list fungi Dentipellis fragilis.</title>
        <authorList>
            <person name="Buettner E."/>
            <person name="Kellner H."/>
        </authorList>
    </citation>
    <scope>NUCLEOTIDE SEQUENCE [LARGE SCALE GENOMIC DNA]</scope>
    <source>
        <strain evidence="3 4">DSM 105465</strain>
    </source>
</reference>
<feature type="region of interest" description="Disordered" evidence="1">
    <location>
        <begin position="521"/>
        <end position="576"/>
    </location>
</feature>
<accession>A0A4Y9ZHA9</accession>
<gene>
    <name evidence="3" type="ORF">EVG20_g124</name>
</gene>
<feature type="compositionally biased region" description="Basic and acidic residues" evidence="1">
    <location>
        <begin position="342"/>
        <end position="351"/>
    </location>
</feature>
<feature type="region of interest" description="Disordered" evidence="1">
    <location>
        <begin position="293"/>
        <end position="432"/>
    </location>
</feature>
<feature type="compositionally biased region" description="Polar residues" evidence="1">
    <location>
        <begin position="140"/>
        <end position="154"/>
    </location>
</feature>
<evidence type="ECO:0000313" key="4">
    <source>
        <dbReference type="Proteomes" id="UP000298327"/>
    </source>
</evidence>
<feature type="compositionally biased region" description="Low complexity" evidence="1">
    <location>
        <begin position="300"/>
        <end position="313"/>
    </location>
</feature>
<dbReference type="InterPro" id="IPR036420">
    <property type="entry name" value="BRCT_dom_sf"/>
</dbReference>
<feature type="domain" description="BRCT" evidence="2">
    <location>
        <begin position="23"/>
        <end position="105"/>
    </location>
</feature>
<dbReference type="PROSITE" id="PS50172">
    <property type="entry name" value="BRCT"/>
    <property type="match status" value="2"/>
</dbReference>
<feature type="compositionally biased region" description="Polar residues" evidence="1">
    <location>
        <begin position="168"/>
        <end position="191"/>
    </location>
</feature>
<feature type="compositionally biased region" description="Basic and acidic residues" evidence="1">
    <location>
        <begin position="648"/>
        <end position="657"/>
    </location>
</feature>
<dbReference type="OrthoDB" id="3267102at2759"/>
<dbReference type="InterPro" id="IPR001357">
    <property type="entry name" value="BRCT_dom"/>
</dbReference>
<feature type="compositionally biased region" description="Polar residues" evidence="1">
    <location>
        <begin position="220"/>
        <end position="234"/>
    </location>
</feature>
<dbReference type="Proteomes" id="UP000298327">
    <property type="component" value="Unassembled WGS sequence"/>
</dbReference>
<comment type="caution">
    <text evidence="3">The sequence shown here is derived from an EMBL/GenBank/DDBJ whole genome shotgun (WGS) entry which is preliminary data.</text>
</comment>
<dbReference type="AlphaFoldDB" id="A0A4Y9ZHA9"/>
<dbReference type="SUPFAM" id="SSF52113">
    <property type="entry name" value="BRCT domain"/>
    <property type="match status" value="1"/>
</dbReference>
<dbReference type="STRING" id="205917.A0A4Y9ZHA9"/>
<dbReference type="EMBL" id="SEOQ01000003">
    <property type="protein sequence ID" value="TFY72869.1"/>
    <property type="molecule type" value="Genomic_DNA"/>
</dbReference>
<feature type="compositionally biased region" description="Basic and acidic residues" evidence="1">
    <location>
        <begin position="314"/>
        <end position="333"/>
    </location>
</feature>
<evidence type="ECO:0000313" key="3">
    <source>
        <dbReference type="EMBL" id="TFY72869.1"/>
    </source>
</evidence>
<feature type="compositionally biased region" description="Polar residues" evidence="1">
    <location>
        <begin position="388"/>
        <end position="397"/>
    </location>
</feature>
<protein>
    <recommendedName>
        <fullName evidence="2">BRCT domain-containing protein</fullName>
    </recommendedName>
</protein>
<feature type="region of interest" description="Disordered" evidence="1">
    <location>
        <begin position="122"/>
        <end position="234"/>
    </location>
</feature>
<sequence length="782" mass="85869">MNATSSSQAAQRNPNLFTDSSGSPLKVFLDVSGIEKRARVFRTLRTSGAQLVKEVREADIILVNSATDSGLHHVRGWGKDRNKVVLDYSWVEACLEDDRALLEEDDWGGCLAYDDGRSIAGEEEEGLEQEQEQAGAVENTLPSPRQTPSENTGGASKLSKERRKSLAHQPSRSSQVASGSPGPSSTQQTSRAGPASFPMPSQQMPPPGPHQPMPNPMPMHNTSLPSPTQFQMPSPFLQQNMMGMMPPYFYANGMQFPGQVQMPSVASLLETAIAVAHHQNQDTTMLQAVLASFPPYQSNPTPMQPTQPTQPQEPTERPLKRSRSVESDIRNEPNRYNGRHTSSTEDQEKPAPVKRKARASDGTAPTLSRPSHASSSSVKVEKRLGRPYTQTATRSQPFPTPRPSSKASTSTSSQKPLSQTKSGNAMEGVFSSKPPRPFFVQIDLRNRIDVVHAIKRNGGSLSPDIPVASYAILNPRSTTFRDLYGECARFRIPVVLPTFVEECIEEGRLLDPDDYALEIPSWAKPKRGRPSGAKSPAKSQPRKKEATPAPQEESEGEGEVEVKGQDRSVTPEAPQEAVFRTNGLAAFTEEEWEFCWMYARRILAKDSSLTMVALAKKLHDKMPQHSARSWEQAIHKKSRTFHEIRAEAAEASKRGGNKDAQPTENEDDAEAEAQSEDAAPPPYTPSVEETSTAGVTTATTTATPVDPSQLQEDFETIVNFLVSGDVDNDPEDEIWARLSEMRVCQSAPSWDQFLDGHIEEITAEVERRVHPADNAGLPNPNA</sequence>
<feature type="compositionally biased region" description="Polar residues" evidence="1">
    <location>
        <begin position="414"/>
        <end position="423"/>
    </location>
</feature>
<feature type="compositionally biased region" description="Pro residues" evidence="1">
    <location>
        <begin position="203"/>
        <end position="217"/>
    </location>
</feature>